<dbReference type="AlphaFoldDB" id="A0A832J485"/>
<keyword evidence="4" id="KW-0479">Metal-binding</keyword>
<evidence type="ECO:0008006" key="10">
    <source>
        <dbReference type="Google" id="ProtNLM"/>
    </source>
</evidence>
<dbReference type="InterPro" id="IPR036637">
    <property type="entry name" value="Phosphohistidine_dom_sf"/>
</dbReference>
<feature type="domain" description="PEP-utilising enzyme C-terminal" evidence="8">
    <location>
        <begin position="120"/>
        <end position="386"/>
    </location>
</feature>
<reference evidence="9" key="1">
    <citation type="journal article" date="2020" name="mSystems">
        <title>Genome- and Community-Level Interaction Insights into Carbon Utilization and Element Cycling Functions of Hydrothermarchaeota in Hydrothermal Sediment.</title>
        <authorList>
            <person name="Zhou Z."/>
            <person name="Liu Y."/>
            <person name="Xu W."/>
            <person name="Pan J."/>
            <person name="Luo Z.H."/>
            <person name="Li M."/>
        </authorList>
    </citation>
    <scope>NUCLEOTIDE SEQUENCE [LARGE SCALE GENOMIC DNA]</scope>
    <source>
        <strain evidence="9">HyVt-505</strain>
    </source>
</reference>
<sequence length="415" mass="45740">MTALHAQPYTPGRVKGPIRIGTENATRDGISVIEQHELADFNGPCEGLAVVNGAPFSHAMIRAQSHAIPSIILSADQAAQLSTDTEMVLDGQRGLLFSPELLEQHPPLDIKAPALFSPIESSDGERIMMRASVSNRPGVMRSLSCGTSAIGLLRMEYLGSQSRTPPGLAFFLNELGTCCDEAEPLPLIARLPDFSNDKLPNWCKSLDHSFDNDSRGTRIYDQEPFKTLIDNILEAANQCSEYYDLRLLIPYIDATEEFVQQRDLLKTRLSGMFSIGAMLETVNACKQIDSLLKEADFIALGSNDIIANLLDCPRDSAQMNPYDPAIYQLLQQTAQQAGPRTKEIQFNGQLIRMPGVLPVLIGMGYRIFSIDPLLIPYLAEEIKQTDTNRAAELAKQVCMANDDKAVKQLMTLGKR</sequence>
<comment type="caution">
    <text evidence="9">The sequence shown here is derived from an EMBL/GenBank/DDBJ whole genome shotgun (WGS) entry which is preliminary data.</text>
</comment>
<name>A0A832J485_9GAMM</name>
<dbReference type="Proteomes" id="UP000885832">
    <property type="component" value="Unassembled WGS sequence"/>
</dbReference>
<organism evidence="9">
    <name type="scientific">Candidatus Tenderia electrophaga</name>
    <dbReference type="NCBI Taxonomy" id="1748243"/>
    <lineage>
        <taxon>Bacteria</taxon>
        <taxon>Pseudomonadati</taxon>
        <taxon>Pseudomonadota</taxon>
        <taxon>Gammaproteobacteria</taxon>
        <taxon>Candidatus Tenderiales</taxon>
        <taxon>Candidatus Tenderiaceae</taxon>
        <taxon>Candidatus Tenderia</taxon>
    </lineage>
</organism>
<evidence type="ECO:0000256" key="5">
    <source>
        <dbReference type="ARBA" id="ARBA00022777"/>
    </source>
</evidence>
<dbReference type="GO" id="GO:0046872">
    <property type="term" value="F:metal ion binding"/>
    <property type="evidence" value="ECO:0007669"/>
    <property type="project" value="UniProtKB-KW"/>
</dbReference>
<gene>
    <name evidence="9" type="ORF">ENJ65_01515</name>
</gene>
<evidence type="ECO:0000259" key="8">
    <source>
        <dbReference type="Pfam" id="PF02896"/>
    </source>
</evidence>
<dbReference type="Gene3D" id="3.20.20.60">
    <property type="entry name" value="Phosphoenolpyruvate-binding domains"/>
    <property type="match status" value="1"/>
</dbReference>
<dbReference type="GO" id="GO:0016301">
    <property type="term" value="F:kinase activity"/>
    <property type="evidence" value="ECO:0007669"/>
    <property type="project" value="UniProtKB-KW"/>
</dbReference>
<dbReference type="InterPro" id="IPR050499">
    <property type="entry name" value="PEP-utilizing_PTS_enzyme"/>
</dbReference>
<dbReference type="SUPFAM" id="SSF51621">
    <property type="entry name" value="Phosphoenolpyruvate/pyruvate domain"/>
    <property type="match status" value="1"/>
</dbReference>
<dbReference type="InterPro" id="IPR040442">
    <property type="entry name" value="Pyrv_kinase-like_dom_sf"/>
</dbReference>
<evidence type="ECO:0000256" key="3">
    <source>
        <dbReference type="ARBA" id="ARBA00022679"/>
    </source>
</evidence>
<dbReference type="EMBL" id="DRNF01000096">
    <property type="protein sequence ID" value="HHJ80293.1"/>
    <property type="molecule type" value="Genomic_DNA"/>
</dbReference>
<dbReference type="Gene3D" id="3.50.30.10">
    <property type="entry name" value="Phosphohistidine domain"/>
    <property type="match status" value="1"/>
</dbReference>
<dbReference type="InterPro" id="IPR015813">
    <property type="entry name" value="Pyrv/PenolPyrv_kinase-like_dom"/>
</dbReference>
<keyword evidence="3" id="KW-0808">Transferase</keyword>
<accession>A0A832J485</accession>
<evidence type="ECO:0000256" key="1">
    <source>
        <dbReference type="ARBA" id="ARBA00001946"/>
    </source>
</evidence>
<keyword evidence="5" id="KW-0418">Kinase</keyword>
<dbReference type="Pfam" id="PF00391">
    <property type="entry name" value="PEP-utilizers"/>
    <property type="match status" value="1"/>
</dbReference>
<evidence type="ECO:0000256" key="2">
    <source>
        <dbReference type="ARBA" id="ARBA00007837"/>
    </source>
</evidence>
<dbReference type="InterPro" id="IPR000121">
    <property type="entry name" value="PEP_util_C"/>
</dbReference>
<dbReference type="PANTHER" id="PTHR46244">
    <property type="entry name" value="PHOSPHOENOLPYRUVATE-PROTEIN PHOSPHOTRANSFERASE"/>
    <property type="match status" value="1"/>
</dbReference>
<evidence type="ECO:0000256" key="6">
    <source>
        <dbReference type="ARBA" id="ARBA00022842"/>
    </source>
</evidence>
<evidence type="ECO:0000313" key="9">
    <source>
        <dbReference type="EMBL" id="HHJ80293.1"/>
    </source>
</evidence>
<comment type="cofactor">
    <cofactor evidence="1">
        <name>Mg(2+)</name>
        <dbReference type="ChEBI" id="CHEBI:18420"/>
    </cofactor>
</comment>
<comment type="similarity">
    <text evidence="2">Belongs to the PEP-utilizing enzyme family.</text>
</comment>
<keyword evidence="6" id="KW-0460">Magnesium</keyword>
<dbReference type="Pfam" id="PF02896">
    <property type="entry name" value="PEP-utilizers_C"/>
    <property type="match status" value="1"/>
</dbReference>
<dbReference type="PANTHER" id="PTHR46244:SF3">
    <property type="entry name" value="PHOSPHOENOLPYRUVATE-PROTEIN PHOSPHOTRANSFERASE"/>
    <property type="match status" value="1"/>
</dbReference>
<dbReference type="SUPFAM" id="SSF52009">
    <property type="entry name" value="Phosphohistidine domain"/>
    <property type="match status" value="1"/>
</dbReference>
<evidence type="ECO:0000259" key="7">
    <source>
        <dbReference type="Pfam" id="PF00391"/>
    </source>
</evidence>
<dbReference type="InterPro" id="IPR008279">
    <property type="entry name" value="PEP-util_enz_mobile_dom"/>
</dbReference>
<feature type="domain" description="PEP-utilising enzyme mobile" evidence="7">
    <location>
        <begin position="38"/>
        <end position="94"/>
    </location>
</feature>
<proteinExistence type="inferred from homology"/>
<evidence type="ECO:0000256" key="4">
    <source>
        <dbReference type="ARBA" id="ARBA00022723"/>
    </source>
</evidence>
<protein>
    <recommendedName>
        <fullName evidence="10">PEP-utilising enzyme C-terminal domain-containing protein</fullName>
    </recommendedName>
</protein>